<evidence type="ECO:0000313" key="2">
    <source>
        <dbReference type="Proteomes" id="UP000003919"/>
    </source>
</evidence>
<proteinExistence type="predicted"/>
<comment type="caution">
    <text evidence="1">The sequence shown here is derived from an EMBL/GenBank/DDBJ whole genome shotgun (WGS) entry which is preliminary data.</text>
</comment>
<dbReference type="Proteomes" id="UP000003919">
    <property type="component" value="Chromosome"/>
</dbReference>
<name>A3HSC0_9BACT</name>
<reference evidence="1 2" key="1">
    <citation type="journal article" date="2011" name="J. Bacteriol.">
        <title>Complete genome sequence of Algoriphagus sp. PR1, bacterial prey of a colony-forming choanoflagellate.</title>
        <authorList>
            <person name="Alegado R.A."/>
            <person name="Ferriera S."/>
            <person name="Nusbaum C."/>
            <person name="Young S.K."/>
            <person name="Zeng Q."/>
            <person name="Imamovic A."/>
            <person name="Fairclough S.R."/>
            <person name="King N."/>
        </authorList>
    </citation>
    <scope>NUCLEOTIDE SEQUENCE [LARGE SCALE GENOMIC DNA]</scope>
    <source>
        <strain evidence="1 2">PR1</strain>
    </source>
</reference>
<dbReference type="eggNOG" id="ENOG502Z7NU">
    <property type="taxonomic scope" value="Bacteria"/>
</dbReference>
<organism evidence="1 2">
    <name type="scientific">Algoriphagus machipongonensis</name>
    <dbReference type="NCBI Taxonomy" id="388413"/>
    <lineage>
        <taxon>Bacteria</taxon>
        <taxon>Pseudomonadati</taxon>
        <taxon>Bacteroidota</taxon>
        <taxon>Cytophagia</taxon>
        <taxon>Cytophagales</taxon>
        <taxon>Cyclobacteriaceae</taxon>
        <taxon>Algoriphagus</taxon>
    </lineage>
</organism>
<dbReference type="AlphaFoldDB" id="A3HSC0"/>
<dbReference type="RefSeq" id="WP_008200520.1">
    <property type="nucleotide sequence ID" value="NZ_CM001023.1"/>
</dbReference>
<sequence>MSISQSDLSNPHYGYDFVVATTQESINATMDEYMSTIDSPEVSICYIMDPNGNPKQIDYQTLIKQANGTDPFSVPNKSDPSSTELQNLAKAFFYYGFKAKIGLPNGYAPLSPGGPSLPNIVTLGANTATVSYNLLSSEFTVVEAQYGPRGIIGWLNESQPAGKAWVFSSKVDLRLGATSEYSKLPPSVQAKIKNIGGNAFSVQQLLFDLDNAALESIPTISGVEAGTPLYTALESSFIGAYFSKLKESGEPVLSYSITQSTTPSSTLVLTDLNMEVQPVVGSNGLPVSSPTLEQQKITTLCYLCAANNKPLPAASPFTWNWIEESDALKYNGALAIKRDTFSHYIKNELITYIRENCYKVYVKVWMDGLKCKYKGELTGGQNPNITFPSAGEETLKISYSSSDHDQAGLDGDMGKMKVDTSYTVSVTFSSNTIVIEQHLVLYLYIRSLQSSKSGNVFDKKITDTYSLEVGQNGELTANKTTKKVDHSVKLKANWFINLFTGLNDLLKNFEDYEKTFGSSSLKSIPITFAQDFFFPGGKTFSFQDIEFSKNQDLVSHINYVEPS</sequence>
<keyword evidence="2" id="KW-1185">Reference proteome</keyword>
<dbReference type="HOGENOM" id="CLU_019026_0_0_10"/>
<evidence type="ECO:0000313" key="1">
    <source>
        <dbReference type="EMBL" id="EAZ82738.1"/>
    </source>
</evidence>
<accession>A3HSC0</accession>
<protein>
    <submittedName>
        <fullName evidence="1">Uncharacterized protein</fullName>
    </submittedName>
</protein>
<dbReference type="STRING" id="388413.ALPR1_10995"/>
<gene>
    <name evidence="1" type="ORF">ALPR1_10995</name>
</gene>
<dbReference type="EMBL" id="AAXU02000001">
    <property type="protein sequence ID" value="EAZ82738.1"/>
    <property type="molecule type" value="Genomic_DNA"/>
</dbReference>
<dbReference type="EMBL" id="CM001023">
    <property type="protein sequence ID" value="EAZ82738.1"/>
    <property type="molecule type" value="Genomic_DNA"/>
</dbReference>
<dbReference type="OrthoDB" id="612827at2"/>